<dbReference type="AlphaFoldDB" id="G2XY25"/>
<dbReference type="EMBL" id="FQ790277">
    <property type="protein sequence ID" value="CCD45362.1"/>
    <property type="molecule type" value="Genomic_DNA"/>
</dbReference>
<dbReference type="HOGENOM" id="CLU_2903925_0_0_1"/>
<reference evidence="2" key="1">
    <citation type="journal article" date="2011" name="PLoS Genet.">
        <title>Genomic analysis of the necrotrophic fungal pathogens Sclerotinia sclerotiorum and Botrytis cinerea.</title>
        <authorList>
            <person name="Amselem J."/>
            <person name="Cuomo C.A."/>
            <person name="van Kan J.A."/>
            <person name="Viaud M."/>
            <person name="Benito E.P."/>
            <person name="Couloux A."/>
            <person name="Coutinho P.M."/>
            <person name="de Vries R.P."/>
            <person name="Dyer P.S."/>
            <person name="Fillinger S."/>
            <person name="Fournier E."/>
            <person name="Gout L."/>
            <person name="Hahn M."/>
            <person name="Kohn L."/>
            <person name="Lapalu N."/>
            <person name="Plummer K.M."/>
            <person name="Pradier J.M."/>
            <person name="Quevillon E."/>
            <person name="Sharon A."/>
            <person name="Simon A."/>
            <person name="ten Have A."/>
            <person name="Tudzynski B."/>
            <person name="Tudzynski P."/>
            <person name="Wincker P."/>
            <person name="Andrew M."/>
            <person name="Anthouard V."/>
            <person name="Beever R.E."/>
            <person name="Beffa R."/>
            <person name="Benoit I."/>
            <person name="Bouzid O."/>
            <person name="Brault B."/>
            <person name="Chen Z."/>
            <person name="Choquer M."/>
            <person name="Collemare J."/>
            <person name="Cotton P."/>
            <person name="Danchin E.G."/>
            <person name="Da Silva C."/>
            <person name="Gautier A."/>
            <person name="Giraud C."/>
            <person name="Giraud T."/>
            <person name="Gonzalez C."/>
            <person name="Grossetete S."/>
            <person name="Guldener U."/>
            <person name="Henrissat B."/>
            <person name="Howlett B.J."/>
            <person name="Kodira C."/>
            <person name="Kretschmer M."/>
            <person name="Lappartient A."/>
            <person name="Leroch M."/>
            <person name="Levis C."/>
            <person name="Mauceli E."/>
            <person name="Neuveglise C."/>
            <person name="Oeser B."/>
            <person name="Pearson M."/>
            <person name="Poulain J."/>
            <person name="Poussereau N."/>
            <person name="Quesneville H."/>
            <person name="Rascle C."/>
            <person name="Schumacher J."/>
            <person name="Segurens B."/>
            <person name="Sexton A."/>
            <person name="Silva E."/>
            <person name="Sirven C."/>
            <person name="Soanes D.M."/>
            <person name="Talbot N.J."/>
            <person name="Templeton M."/>
            <person name="Yandava C."/>
            <person name="Yarden O."/>
            <person name="Zeng Q."/>
            <person name="Rollins J.A."/>
            <person name="Lebrun M.H."/>
            <person name="Dickman M."/>
        </authorList>
    </citation>
    <scope>NUCLEOTIDE SEQUENCE [LARGE SCALE GENOMIC DNA]</scope>
    <source>
        <strain evidence="2">T4</strain>
    </source>
</reference>
<proteinExistence type="predicted"/>
<protein>
    <submittedName>
        <fullName evidence="1">Uncharacterized protein</fullName>
    </submittedName>
</protein>
<name>G2XY25_BOTF4</name>
<accession>G2XY25</accession>
<gene>
    <name evidence="1" type="ORF">BofuT4_uP120680.1</name>
</gene>
<dbReference type="InParanoid" id="G2XY25"/>
<organism evidence="1 2">
    <name type="scientific">Botryotinia fuckeliana (strain T4)</name>
    <name type="common">Noble rot fungus</name>
    <name type="synonym">Botrytis cinerea</name>
    <dbReference type="NCBI Taxonomy" id="999810"/>
    <lineage>
        <taxon>Eukaryota</taxon>
        <taxon>Fungi</taxon>
        <taxon>Dikarya</taxon>
        <taxon>Ascomycota</taxon>
        <taxon>Pezizomycotina</taxon>
        <taxon>Leotiomycetes</taxon>
        <taxon>Helotiales</taxon>
        <taxon>Sclerotiniaceae</taxon>
        <taxon>Botrytis</taxon>
    </lineage>
</organism>
<dbReference type="Proteomes" id="UP000008177">
    <property type="component" value="Unplaced contigs"/>
</dbReference>
<sequence length="62" mass="6984">MQKIPNSAGCTHLAGGRQDIHIFEKHGTSLNSDLVWRQKAQLLREQGLYSSRRILSVDHEVG</sequence>
<evidence type="ECO:0000313" key="2">
    <source>
        <dbReference type="Proteomes" id="UP000008177"/>
    </source>
</evidence>
<evidence type="ECO:0000313" key="1">
    <source>
        <dbReference type="EMBL" id="CCD45362.1"/>
    </source>
</evidence>